<evidence type="ECO:0000313" key="3">
    <source>
        <dbReference type="Proteomes" id="UP001250214"/>
    </source>
</evidence>
<evidence type="ECO:0000313" key="2">
    <source>
        <dbReference type="EMBL" id="MDS1272681.1"/>
    </source>
</evidence>
<feature type="domain" description="Transposase IS701-like DDE" evidence="1">
    <location>
        <begin position="25"/>
        <end position="97"/>
    </location>
</feature>
<dbReference type="Proteomes" id="UP001250214">
    <property type="component" value="Unassembled WGS sequence"/>
</dbReference>
<dbReference type="Pfam" id="PF13546">
    <property type="entry name" value="DDE_5"/>
    <property type="match status" value="1"/>
</dbReference>
<organism evidence="2 3">
    <name type="scientific">Lipingzhangella rawalii</name>
    <dbReference type="NCBI Taxonomy" id="2055835"/>
    <lineage>
        <taxon>Bacteria</taxon>
        <taxon>Bacillati</taxon>
        <taxon>Actinomycetota</taxon>
        <taxon>Actinomycetes</taxon>
        <taxon>Streptosporangiales</taxon>
        <taxon>Nocardiopsidaceae</taxon>
        <taxon>Lipingzhangella</taxon>
    </lineage>
</organism>
<keyword evidence="3" id="KW-1185">Reference proteome</keyword>
<reference evidence="3" key="1">
    <citation type="submission" date="2023-07" db="EMBL/GenBank/DDBJ databases">
        <title>Novel species in the genus Lipingzhangella isolated from Sambhar Salt Lake.</title>
        <authorList>
            <person name="Jiya N."/>
            <person name="Kajale S."/>
            <person name="Sharma A."/>
        </authorList>
    </citation>
    <scope>NUCLEOTIDE SEQUENCE [LARGE SCALE GENOMIC DNA]</scope>
    <source>
        <strain evidence="3">LS1_29</strain>
    </source>
</reference>
<gene>
    <name evidence="2" type="ORF">RIF23_20575</name>
</gene>
<name>A0ABU2HBH4_9ACTN</name>
<evidence type="ECO:0000259" key="1">
    <source>
        <dbReference type="Pfam" id="PF13546"/>
    </source>
</evidence>
<sequence>MSVLDDAAHVESLSELSRFRAGPYDYLTRRPDALFELADALLCTEGPVKTRVDLALAPEHRRGHGALYARLNQDRIYAAQLRRCLAAMPLPRAATGGWCWRPMPPHDCAQMGPPVLGVPSPLPASAAPTST</sequence>
<dbReference type="InterPro" id="IPR038721">
    <property type="entry name" value="IS701-like_DDE_dom"/>
</dbReference>
<accession>A0ABU2HBH4</accession>
<dbReference type="RefSeq" id="WP_310914284.1">
    <property type="nucleotide sequence ID" value="NZ_JAVLVT010000026.1"/>
</dbReference>
<comment type="caution">
    <text evidence="2">The sequence shown here is derived from an EMBL/GenBank/DDBJ whole genome shotgun (WGS) entry which is preliminary data.</text>
</comment>
<proteinExistence type="predicted"/>
<dbReference type="EMBL" id="JAVLVT010000026">
    <property type="protein sequence ID" value="MDS1272681.1"/>
    <property type="molecule type" value="Genomic_DNA"/>
</dbReference>
<protein>
    <submittedName>
        <fullName evidence="2">Transposase</fullName>
    </submittedName>
</protein>